<sequence>MNNKSFLSIITSAMPLLDEYYPDYISKYSSETNMIIDSSFYSIEHQNDFLYYSFFQSPQIVNLSNSLLWTKYYHKFYNTNYHRKLLIIIIWVIQALIILLTLPLYFTTFYILSNSNYINNIYIQDAFSFIYFYTELEIIKFFENNIKTTPAITFMIPYINFVNYSKDYN</sequence>
<gene>
    <name evidence="2" type="ORF">RhiirC2_791237</name>
</gene>
<feature type="transmembrane region" description="Helical" evidence="1">
    <location>
        <begin position="85"/>
        <end position="106"/>
    </location>
</feature>
<keyword evidence="1" id="KW-0812">Transmembrane</keyword>
<keyword evidence="1" id="KW-0472">Membrane</keyword>
<keyword evidence="1" id="KW-1133">Transmembrane helix</keyword>
<organism evidence="2 3">
    <name type="scientific">Rhizophagus irregularis</name>
    <dbReference type="NCBI Taxonomy" id="588596"/>
    <lineage>
        <taxon>Eukaryota</taxon>
        <taxon>Fungi</taxon>
        <taxon>Fungi incertae sedis</taxon>
        <taxon>Mucoromycota</taxon>
        <taxon>Glomeromycotina</taxon>
        <taxon>Glomeromycetes</taxon>
        <taxon>Glomerales</taxon>
        <taxon>Glomeraceae</taxon>
        <taxon>Rhizophagus</taxon>
    </lineage>
</organism>
<dbReference type="AlphaFoldDB" id="A0A2N1MJP6"/>
<name>A0A2N1MJP6_9GLOM</name>
<accession>A0A2N1MJP6</accession>
<evidence type="ECO:0000313" key="3">
    <source>
        <dbReference type="Proteomes" id="UP000233469"/>
    </source>
</evidence>
<evidence type="ECO:0000313" key="2">
    <source>
        <dbReference type="EMBL" id="PKK61832.1"/>
    </source>
</evidence>
<protein>
    <submittedName>
        <fullName evidence="2">Uncharacterized protein</fullName>
    </submittedName>
</protein>
<dbReference type="Proteomes" id="UP000233469">
    <property type="component" value="Unassembled WGS sequence"/>
</dbReference>
<proteinExistence type="predicted"/>
<reference evidence="2 3" key="1">
    <citation type="submission" date="2016-04" db="EMBL/GenBank/DDBJ databases">
        <title>Genome analyses suggest a sexual origin of heterokaryosis in a supposedly ancient asexual fungus.</title>
        <authorList>
            <person name="Ropars J."/>
            <person name="Sedzielewska K."/>
            <person name="Noel J."/>
            <person name="Charron P."/>
            <person name="Farinelli L."/>
            <person name="Marton T."/>
            <person name="Kruger M."/>
            <person name="Pelin A."/>
            <person name="Brachmann A."/>
            <person name="Corradi N."/>
        </authorList>
    </citation>
    <scope>NUCLEOTIDE SEQUENCE [LARGE SCALE GENOMIC DNA]</scope>
    <source>
        <strain evidence="2 3">C2</strain>
    </source>
</reference>
<reference evidence="2 3" key="2">
    <citation type="submission" date="2017-10" db="EMBL/GenBank/DDBJ databases">
        <title>Extensive intraspecific genome diversity in a model arbuscular mycorrhizal fungus.</title>
        <authorList>
            <person name="Chen E.C.H."/>
            <person name="Morin E."/>
            <person name="Baudet D."/>
            <person name="Noel J."/>
            <person name="Ndikumana S."/>
            <person name="Charron P."/>
            <person name="St-Onge C."/>
            <person name="Giorgi J."/>
            <person name="Grigoriev I.V."/>
            <person name="Roux C."/>
            <person name="Martin F.M."/>
            <person name="Corradi N."/>
        </authorList>
    </citation>
    <scope>NUCLEOTIDE SEQUENCE [LARGE SCALE GENOMIC DNA]</scope>
    <source>
        <strain evidence="2 3">C2</strain>
    </source>
</reference>
<comment type="caution">
    <text evidence="2">The sequence shown here is derived from an EMBL/GenBank/DDBJ whole genome shotgun (WGS) entry which is preliminary data.</text>
</comment>
<evidence type="ECO:0000256" key="1">
    <source>
        <dbReference type="SAM" id="Phobius"/>
    </source>
</evidence>
<feature type="non-terminal residue" evidence="2">
    <location>
        <position position="169"/>
    </location>
</feature>
<dbReference type="EMBL" id="LLXL01002100">
    <property type="protein sequence ID" value="PKK61832.1"/>
    <property type="molecule type" value="Genomic_DNA"/>
</dbReference>